<dbReference type="Pfam" id="PF13639">
    <property type="entry name" value="zf-RING_2"/>
    <property type="match status" value="1"/>
</dbReference>
<evidence type="ECO:0000256" key="9">
    <source>
        <dbReference type="ARBA" id="ARBA00022833"/>
    </source>
</evidence>
<comment type="catalytic activity">
    <reaction evidence="1">
        <text>S-ubiquitinyl-[E2 ubiquitin-conjugating enzyme]-L-cysteine + [acceptor protein]-L-lysine = [E2 ubiquitin-conjugating enzyme]-L-cysteine + N(6)-ubiquitinyl-[acceptor protein]-L-lysine.</text>
        <dbReference type="EC" id="2.3.2.27"/>
    </reaction>
</comment>
<evidence type="ECO:0000256" key="13">
    <source>
        <dbReference type="SAM" id="Phobius"/>
    </source>
</evidence>
<evidence type="ECO:0000256" key="4">
    <source>
        <dbReference type="ARBA" id="ARBA00022679"/>
    </source>
</evidence>
<dbReference type="InParanoid" id="A0A3Q7JB13"/>
<comment type="subcellular location">
    <subcellularLocation>
        <location evidence="2">Membrane</location>
        <topology evidence="2">Multi-pass membrane protein</topology>
    </subcellularLocation>
</comment>
<evidence type="ECO:0000256" key="3">
    <source>
        <dbReference type="ARBA" id="ARBA00012483"/>
    </source>
</evidence>
<dbReference type="PaxDb" id="4081-Solyc12g056400.1.1"/>
<feature type="transmembrane region" description="Helical" evidence="13">
    <location>
        <begin position="101"/>
        <end position="119"/>
    </location>
</feature>
<keyword evidence="11 13" id="KW-0472">Membrane</keyword>
<dbReference type="GO" id="GO:0006511">
    <property type="term" value="P:ubiquitin-dependent protein catabolic process"/>
    <property type="evidence" value="ECO:0000318"/>
    <property type="project" value="GO_Central"/>
</dbReference>
<feature type="transmembrane region" description="Helical" evidence="13">
    <location>
        <begin position="216"/>
        <end position="235"/>
    </location>
</feature>
<dbReference type="AlphaFoldDB" id="A0A3Q7JB13"/>
<dbReference type="EC" id="2.3.2.27" evidence="3"/>
<keyword evidence="7 12" id="KW-0863">Zinc-finger</keyword>
<evidence type="ECO:0000256" key="1">
    <source>
        <dbReference type="ARBA" id="ARBA00000900"/>
    </source>
</evidence>
<dbReference type="InterPro" id="IPR013083">
    <property type="entry name" value="Znf_RING/FYVE/PHD"/>
</dbReference>
<reference evidence="15" key="2">
    <citation type="submission" date="2019-01" db="UniProtKB">
        <authorList>
            <consortium name="EnsemblPlants"/>
        </authorList>
    </citation>
    <scope>IDENTIFICATION</scope>
    <source>
        <strain evidence="15">cv. Heinz 1706</strain>
    </source>
</reference>
<dbReference type="GO" id="GO:0008270">
    <property type="term" value="F:zinc ion binding"/>
    <property type="evidence" value="ECO:0007669"/>
    <property type="project" value="UniProtKB-KW"/>
</dbReference>
<keyword evidence="9" id="KW-0862">Zinc</keyword>
<dbReference type="OMA" id="KCTSENQ"/>
<evidence type="ECO:0000313" key="15">
    <source>
        <dbReference type="EnsemblPlants" id="Solyc12g056400.2.1"/>
    </source>
</evidence>
<feature type="transmembrane region" description="Helical" evidence="13">
    <location>
        <begin position="241"/>
        <end position="260"/>
    </location>
</feature>
<feature type="transmembrane region" description="Helical" evidence="13">
    <location>
        <begin position="68"/>
        <end position="89"/>
    </location>
</feature>
<dbReference type="SMART" id="SM00744">
    <property type="entry name" value="RINGv"/>
    <property type="match status" value="1"/>
</dbReference>
<evidence type="ECO:0000313" key="16">
    <source>
        <dbReference type="Proteomes" id="UP000004994"/>
    </source>
</evidence>
<sequence>MFLPSPSSSPLLRSSNDGLSLFRSTNRYSVRETIRFMQRASNRRALMMHEPSEQIDDRQSNWAYSKPVVIIDLLWNFMYIIAAVVVLVLSRNEKLEMPLRVWIIGYCFLCMIHVVSVYLEFQRRGYGQSLFTGDGVLRPTVDSSYITLADLTPDRTSDFSYNAGVYNIFVFGKKWYSNVTKYMDTANTLISSFWWVIGFYWVCAGGQRIVDESPQLYWLCIVFLAFDVFFVIFLLVLACAIGLGICCCFPCIIAVLYIVADKKGATKEDVEKLSKYIFQRNDFTEKKCTSENQGIAGFMTLCGGNTPTDEHAVSIDDSECSICLSTYDDGDELRELPCGHLFHCPCIDKWLYMSATCPLCKRNVFGASSCCGRV</sequence>
<dbReference type="GO" id="GO:0016020">
    <property type="term" value="C:membrane"/>
    <property type="evidence" value="ECO:0007669"/>
    <property type="project" value="UniProtKB-SubCell"/>
</dbReference>
<dbReference type="InterPro" id="IPR001841">
    <property type="entry name" value="Znf_RING"/>
</dbReference>
<evidence type="ECO:0000256" key="11">
    <source>
        <dbReference type="ARBA" id="ARBA00023136"/>
    </source>
</evidence>
<dbReference type="Gramene" id="Solyc12g056400.2.1">
    <property type="protein sequence ID" value="Solyc12g056400.2.1"/>
    <property type="gene ID" value="Solyc12g056400.2"/>
</dbReference>
<evidence type="ECO:0000256" key="7">
    <source>
        <dbReference type="ARBA" id="ARBA00022771"/>
    </source>
</evidence>
<dbReference type="CDD" id="cd16454">
    <property type="entry name" value="RING-H2_PA-TM-RING"/>
    <property type="match status" value="1"/>
</dbReference>
<name>A0A3Q7JB13_SOLLC</name>
<evidence type="ECO:0000256" key="12">
    <source>
        <dbReference type="PROSITE-ProRule" id="PRU00175"/>
    </source>
</evidence>
<dbReference type="STRING" id="4081.A0A3Q7JB13"/>
<dbReference type="Proteomes" id="UP000004994">
    <property type="component" value="Chromosome 12"/>
</dbReference>
<evidence type="ECO:0000259" key="14">
    <source>
        <dbReference type="PROSITE" id="PS50089"/>
    </source>
</evidence>
<evidence type="ECO:0000256" key="6">
    <source>
        <dbReference type="ARBA" id="ARBA00022723"/>
    </source>
</evidence>
<dbReference type="PROSITE" id="PS50089">
    <property type="entry name" value="ZF_RING_2"/>
    <property type="match status" value="1"/>
</dbReference>
<protein>
    <recommendedName>
        <fullName evidence="3">RING-type E3 ubiquitin transferase</fullName>
        <ecNumber evidence="3">2.3.2.27</ecNumber>
    </recommendedName>
</protein>
<dbReference type="PANTHER" id="PTHR45977:SF46">
    <property type="entry name" value="RING-TYPE DOMAIN-CONTAINING PROTEIN"/>
    <property type="match status" value="1"/>
</dbReference>
<dbReference type="Gene3D" id="3.30.40.10">
    <property type="entry name" value="Zinc/RING finger domain, C3HC4 (zinc finger)"/>
    <property type="match status" value="1"/>
</dbReference>
<keyword evidence="8" id="KW-0833">Ubl conjugation pathway</keyword>
<keyword evidence="16" id="KW-1185">Reference proteome</keyword>
<reference evidence="15" key="1">
    <citation type="journal article" date="2012" name="Nature">
        <title>The tomato genome sequence provides insights into fleshy fruit evolution.</title>
        <authorList>
            <consortium name="Tomato Genome Consortium"/>
        </authorList>
    </citation>
    <scope>NUCLEOTIDE SEQUENCE [LARGE SCALE GENOMIC DNA]</scope>
    <source>
        <strain evidence="15">cv. Heinz 1706</strain>
    </source>
</reference>
<keyword evidence="5 13" id="KW-0812">Transmembrane</keyword>
<evidence type="ECO:0000256" key="10">
    <source>
        <dbReference type="ARBA" id="ARBA00022989"/>
    </source>
</evidence>
<dbReference type="EnsemblPlants" id="Solyc12g056400.2.1">
    <property type="protein sequence ID" value="Solyc12g056400.2.1"/>
    <property type="gene ID" value="Solyc12g056400.2"/>
</dbReference>
<evidence type="ECO:0000256" key="5">
    <source>
        <dbReference type="ARBA" id="ARBA00022692"/>
    </source>
</evidence>
<keyword evidence="4" id="KW-0808">Transferase</keyword>
<organism evidence="15">
    <name type="scientific">Solanum lycopersicum</name>
    <name type="common">Tomato</name>
    <name type="synonym">Lycopersicon esculentum</name>
    <dbReference type="NCBI Taxonomy" id="4081"/>
    <lineage>
        <taxon>Eukaryota</taxon>
        <taxon>Viridiplantae</taxon>
        <taxon>Streptophyta</taxon>
        <taxon>Embryophyta</taxon>
        <taxon>Tracheophyta</taxon>
        <taxon>Spermatophyta</taxon>
        <taxon>Magnoliopsida</taxon>
        <taxon>eudicotyledons</taxon>
        <taxon>Gunneridae</taxon>
        <taxon>Pentapetalae</taxon>
        <taxon>asterids</taxon>
        <taxon>lamiids</taxon>
        <taxon>Solanales</taxon>
        <taxon>Solanaceae</taxon>
        <taxon>Solanoideae</taxon>
        <taxon>Solaneae</taxon>
        <taxon>Solanum</taxon>
        <taxon>Solanum subgen. Lycopersicon</taxon>
    </lineage>
</organism>
<keyword evidence="6" id="KW-0479">Metal-binding</keyword>
<dbReference type="InterPro" id="IPR011016">
    <property type="entry name" value="Znf_RING-CH"/>
</dbReference>
<dbReference type="SMART" id="SM00184">
    <property type="entry name" value="RING"/>
    <property type="match status" value="1"/>
</dbReference>
<keyword evidence="10 13" id="KW-1133">Transmembrane helix</keyword>
<evidence type="ECO:0000256" key="8">
    <source>
        <dbReference type="ARBA" id="ARBA00022786"/>
    </source>
</evidence>
<dbReference type="SUPFAM" id="SSF57850">
    <property type="entry name" value="RING/U-box"/>
    <property type="match status" value="1"/>
</dbReference>
<dbReference type="GO" id="GO:0061630">
    <property type="term" value="F:ubiquitin protein ligase activity"/>
    <property type="evidence" value="ECO:0000318"/>
    <property type="project" value="GO_Central"/>
</dbReference>
<accession>A0A3Q7JB13</accession>
<feature type="domain" description="RING-type" evidence="14">
    <location>
        <begin position="320"/>
        <end position="361"/>
    </location>
</feature>
<dbReference type="GO" id="GO:0016567">
    <property type="term" value="P:protein ubiquitination"/>
    <property type="evidence" value="ECO:0000318"/>
    <property type="project" value="GO_Central"/>
</dbReference>
<proteinExistence type="predicted"/>
<evidence type="ECO:0000256" key="2">
    <source>
        <dbReference type="ARBA" id="ARBA00004141"/>
    </source>
</evidence>
<dbReference type="PANTHER" id="PTHR45977">
    <property type="entry name" value="TARGET OF ERK KINASE MPK-1"/>
    <property type="match status" value="1"/>
</dbReference>
<feature type="transmembrane region" description="Helical" evidence="13">
    <location>
        <begin position="185"/>
        <end position="204"/>
    </location>
</feature>